<evidence type="ECO:0000256" key="1">
    <source>
        <dbReference type="ARBA" id="ARBA00004123"/>
    </source>
</evidence>
<evidence type="ECO:0000313" key="9">
    <source>
        <dbReference type="EMBL" id="WFD39604.1"/>
    </source>
</evidence>
<dbReference type="GO" id="GO:0000166">
    <property type="term" value="F:nucleotide binding"/>
    <property type="evidence" value="ECO:0007669"/>
    <property type="project" value="InterPro"/>
</dbReference>
<sequence>MRIVRTRAALLSDYEVLQLLRDAEEKQRAAGRSDDDAEAWMKNVPPNVRTIQFETIASLSQAHRPCAHQTPEQITRFLDALEAKGYSPPDHKILQGAPGLTKAERLQLVNHAPATVVELHTLVEELGQRMSDEQIDDILQCVVAHLPAPQAAEALEVAAAPVADEAPTTYAADEHAMDEDAFPEDHFEHEAPEAPADEDD</sequence>
<evidence type="ECO:0000256" key="5">
    <source>
        <dbReference type="ARBA" id="ARBA00023163"/>
    </source>
</evidence>
<protein>
    <recommendedName>
        <fullName evidence="3">DNA-directed RNA polymerase III subunit RPC9</fullName>
    </recommendedName>
</protein>
<dbReference type="GeneID" id="85226235"/>
<gene>
    <name evidence="9" type="ORF">MJAP1_002584</name>
</gene>
<comment type="subcellular location">
    <subcellularLocation>
        <location evidence="1">Nucleus</location>
    </subcellularLocation>
</comment>
<organism evidence="9 10">
    <name type="scientific">Malassezia japonica</name>
    <dbReference type="NCBI Taxonomy" id="223818"/>
    <lineage>
        <taxon>Eukaryota</taxon>
        <taxon>Fungi</taxon>
        <taxon>Dikarya</taxon>
        <taxon>Basidiomycota</taxon>
        <taxon>Ustilaginomycotina</taxon>
        <taxon>Malasseziomycetes</taxon>
        <taxon>Malasseziales</taxon>
        <taxon>Malasseziaceae</taxon>
        <taxon>Malassezia</taxon>
    </lineage>
</organism>
<dbReference type="GO" id="GO:0006384">
    <property type="term" value="P:transcription initiation at RNA polymerase III promoter"/>
    <property type="evidence" value="ECO:0007669"/>
    <property type="project" value="InterPro"/>
</dbReference>
<dbReference type="PANTHER" id="PTHR15561:SF0">
    <property type="entry name" value="DNA-DIRECTED RNA POLYMERASE III SUBUNIT RPC9"/>
    <property type="match status" value="1"/>
</dbReference>
<keyword evidence="5" id="KW-0804">Transcription</keyword>
<evidence type="ECO:0000256" key="4">
    <source>
        <dbReference type="ARBA" id="ARBA00022478"/>
    </source>
</evidence>
<evidence type="ECO:0000256" key="6">
    <source>
        <dbReference type="ARBA" id="ARBA00023242"/>
    </source>
</evidence>
<keyword evidence="6" id="KW-0539">Nucleus</keyword>
<dbReference type="EMBL" id="CP119961">
    <property type="protein sequence ID" value="WFD39604.1"/>
    <property type="molecule type" value="Genomic_DNA"/>
</dbReference>
<dbReference type="Gene3D" id="1.20.1250.40">
    <property type="match status" value="1"/>
</dbReference>
<dbReference type="PANTHER" id="PTHR15561">
    <property type="entry name" value="CALCITONIN GENE-RELATED PEPTIDE-RECEPTOR COMPONENT PROTEIN"/>
    <property type="match status" value="1"/>
</dbReference>
<keyword evidence="10" id="KW-1185">Reference proteome</keyword>
<accession>A0AAF0F4B7</accession>
<dbReference type="SUPFAM" id="SSF47819">
    <property type="entry name" value="HRDC-like"/>
    <property type="match status" value="1"/>
</dbReference>
<evidence type="ECO:0000313" key="10">
    <source>
        <dbReference type="Proteomes" id="UP001217754"/>
    </source>
</evidence>
<evidence type="ECO:0000259" key="8">
    <source>
        <dbReference type="SMART" id="SM00657"/>
    </source>
</evidence>
<dbReference type="InterPro" id="IPR038846">
    <property type="entry name" value="RPC9"/>
</dbReference>
<proteinExistence type="inferred from homology"/>
<evidence type="ECO:0000256" key="3">
    <source>
        <dbReference type="ARBA" id="ARBA00016672"/>
    </source>
</evidence>
<dbReference type="GO" id="GO:0005666">
    <property type="term" value="C:RNA polymerase III complex"/>
    <property type="evidence" value="ECO:0007669"/>
    <property type="project" value="InterPro"/>
</dbReference>
<reference evidence="9" key="1">
    <citation type="submission" date="2023-03" db="EMBL/GenBank/DDBJ databases">
        <title>Mating type loci evolution in Malassezia.</title>
        <authorList>
            <person name="Coelho M.A."/>
        </authorList>
    </citation>
    <scope>NUCLEOTIDE SEQUENCE</scope>
    <source>
        <strain evidence="9">CBS 9431</strain>
    </source>
</reference>
<evidence type="ECO:0000256" key="2">
    <source>
        <dbReference type="ARBA" id="ARBA00006898"/>
    </source>
</evidence>
<dbReference type="AlphaFoldDB" id="A0AAF0F4B7"/>
<comment type="similarity">
    <text evidence="2">Belongs to the eukaryotic RPC9 RNA polymerase subunit family.</text>
</comment>
<dbReference type="SMART" id="SM00657">
    <property type="entry name" value="RPOL4c"/>
    <property type="match status" value="1"/>
</dbReference>
<name>A0AAF0F4B7_9BASI</name>
<feature type="region of interest" description="Disordered" evidence="7">
    <location>
        <begin position="173"/>
        <end position="200"/>
    </location>
</feature>
<dbReference type="InterPro" id="IPR010997">
    <property type="entry name" value="HRDC-like_sf"/>
</dbReference>
<keyword evidence="4" id="KW-0240">DNA-directed RNA polymerase</keyword>
<feature type="domain" description="RNA polymerase Rpb4/RPC9 core" evidence="8">
    <location>
        <begin position="1"/>
        <end position="149"/>
    </location>
</feature>
<dbReference type="Pfam" id="PF03874">
    <property type="entry name" value="RNA_pol_Rpb4"/>
    <property type="match status" value="1"/>
</dbReference>
<feature type="compositionally biased region" description="Basic and acidic residues" evidence="7">
    <location>
        <begin position="183"/>
        <end position="192"/>
    </location>
</feature>
<dbReference type="Proteomes" id="UP001217754">
    <property type="component" value="Chromosome 4"/>
</dbReference>
<dbReference type="InterPro" id="IPR006590">
    <property type="entry name" value="RNA_pol_Rpb4/RPC9_core"/>
</dbReference>
<dbReference type="InterPro" id="IPR005574">
    <property type="entry name" value="Rpb4/RPC9"/>
</dbReference>
<dbReference type="RefSeq" id="XP_060122501.1">
    <property type="nucleotide sequence ID" value="XM_060266518.1"/>
</dbReference>
<dbReference type="InterPro" id="IPR038324">
    <property type="entry name" value="Rpb4/RPC9_sf"/>
</dbReference>
<evidence type="ECO:0000256" key="7">
    <source>
        <dbReference type="SAM" id="MobiDB-lite"/>
    </source>
</evidence>